<comment type="caution">
    <text evidence="3">The sequence shown here is derived from an EMBL/GenBank/DDBJ whole genome shotgun (WGS) entry which is preliminary data.</text>
</comment>
<protein>
    <submittedName>
        <fullName evidence="3">DUF3043 domain-containing protein</fullName>
    </submittedName>
</protein>
<keyword evidence="2" id="KW-0812">Transmembrane</keyword>
<dbReference type="OrthoDB" id="5194448at2"/>
<feature type="compositionally biased region" description="Basic and acidic residues" evidence="1">
    <location>
        <begin position="29"/>
        <end position="58"/>
    </location>
</feature>
<accession>A0A3N0GNT4</accession>
<dbReference type="Pfam" id="PF11241">
    <property type="entry name" value="DUF3043"/>
    <property type="match status" value="1"/>
</dbReference>
<feature type="transmembrane region" description="Helical" evidence="2">
    <location>
        <begin position="97"/>
        <end position="116"/>
    </location>
</feature>
<gene>
    <name evidence="3" type="ORF">EFL26_14195</name>
</gene>
<dbReference type="InterPro" id="IPR021403">
    <property type="entry name" value="DUF3043"/>
</dbReference>
<organism evidence="3 4">
    <name type="scientific">Nocardioides pocheonensis</name>
    <dbReference type="NCBI Taxonomy" id="661485"/>
    <lineage>
        <taxon>Bacteria</taxon>
        <taxon>Bacillati</taxon>
        <taxon>Actinomycetota</taxon>
        <taxon>Actinomycetes</taxon>
        <taxon>Propionibacteriales</taxon>
        <taxon>Nocardioidaceae</taxon>
        <taxon>Nocardioides</taxon>
    </lineage>
</organism>
<evidence type="ECO:0000313" key="3">
    <source>
        <dbReference type="EMBL" id="RNM14079.1"/>
    </source>
</evidence>
<feature type="region of interest" description="Disordered" evidence="1">
    <location>
        <begin position="1"/>
        <end position="58"/>
    </location>
</feature>
<dbReference type="EMBL" id="RJSF01000040">
    <property type="protein sequence ID" value="RNM14079.1"/>
    <property type="molecule type" value="Genomic_DNA"/>
</dbReference>
<evidence type="ECO:0000313" key="4">
    <source>
        <dbReference type="Proteomes" id="UP000279994"/>
    </source>
</evidence>
<keyword evidence="2" id="KW-0472">Membrane</keyword>
<reference evidence="3 4" key="1">
    <citation type="submission" date="2018-11" db="EMBL/GenBank/DDBJ databases">
        <authorList>
            <person name="Li F."/>
        </authorList>
    </citation>
    <scope>NUCLEOTIDE SEQUENCE [LARGE SCALE GENOMIC DNA]</scope>
    <source>
        <strain evidence="3 4">Gsoil 818</strain>
    </source>
</reference>
<keyword evidence="2" id="KW-1133">Transmembrane helix</keyword>
<feature type="transmembrane region" description="Helical" evidence="2">
    <location>
        <begin position="128"/>
        <end position="145"/>
    </location>
</feature>
<dbReference type="RefSeq" id="WP_123223486.1">
    <property type="nucleotide sequence ID" value="NZ_RJSF01000040.1"/>
</dbReference>
<keyword evidence="4" id="KW-1185">Reference proteome</keyword>
<sequence>MFRRTEKPAASAPSTTDGAPTGKGRPTPTRKEAEAARRERARAGMDKKAAQKMLREKRAETNRRMREGMRTGEEKYLPARDQGPVRRAVRDWVDARVSVAEFLLPLLLLILVLQATGSKQLVQLSSQLWAVTILLLLVDTVWIRFRLQRTLRERFPDESLKGTTFYALTRMLQLRFMRLPKPNVKVGGRPR</sequence>
<evidence type="ECO:0000256" key="2">
    <source>
        <dbReference type="SAM" id="Phobius"/>
    </source>
</evidence>
<dbReference type="Proteomes" id="UP000279994">
    <property type="component" value="Unassembled WGS sequence"/>
</dbReference>
<name>A0A3N0GNT4_9ACTN</name>
<evidence type="ECO:0000256" key="1">
    <source>
        <dbReference type="SAM" id="MobiDB-lite"/>
    </source>
</evidence>
<dbReference type="AlphaFoldDB" id="A0A3N0GNT4"/>
<proteinExistence type="predicted"/>